<accession>A0AA40DIJ5</accession>
<dbReference type="InterPro" id="IPR013087">
    <property type="entry name" value="Znf_C2H2_type"/>
</dbReference>
<evidence type="ECO:0000313" key="7">
    <source>
        <dbReference type="EMBL" id="KAK0704495.1"/>
    </source>
</evidence>
<feature type="domain" description="C2H2-type" evidence="6">
    <location>
        <begin position="37"/>
        <end position="67"/>
    </location>
</feature>
<protein>
    <submittedName>
        <fullName evidence="7">Ribonuclease H-like domain-containing protein</fullName>
    </submittedName>
</protein>
<dbReference type="GO" id="GO:0008270">
    <property type="term" value="F:zinc ion binding"/>
    <property type="evidence" value="ECO:0007669"/>
    <property type="project" value="UniProtKB-KW"/>
</dbReference>
<gene>
    <name evidence="7" type="ORF">B0H67DRAFT_591530</name>
</gene>
<name>A0AA40DIJ5_9PEZI</name>
<dbReference type="PANTHER" id="PTHR12801:SF114">
    <property type="entry name" value="EXONUCLEASE, PUTATIVE (AFU_ORTHOLOGUE AFUA_7G00870)-RELATED"/>
    <property type="match status" value="1"/>
</dbReference>
<organism evidence="7 8">
    <name type="scientific">Lasiosphaeris hirsuta</name>
    <dbReference type="NCBI Taxonomy" id="260670"/>
    <lineage>
        <taxon>Eukaryota</taxon>
        <taxon>Fungi</taxon>
        <taxon>Dikarya</taxon>
        <taxon>Ascomycota</taxon>
        <taxon>Pezizomycotina</taxon>
        <taxon>Sordariomycetes</taxon>
        <taxon>Sordariomycetidae</taxon>
        <taxon>Sordariales</taxon>
        <taxon>Lasiosphaeriaceae</taxon>
        <taxon>Lasiosphaeris</taxon>
    </lineage>
</organism>
<keyword evidence="4" id="KW-0862">Zinc</keyword>
<evidence type="ECO:0000256" key="5">
    <source>
        <dbReference type="SAM" id="MobiDB-lite"/>
    </source>
</evidence>
<dbReference type="InterPro" id="IPR012337">
    <property type="entry name" value="RNaseH-like_sf"/>
</dbReference>
<reference evidence="7" key="1">
    <citation type="submission" date="2023-06" db="EMBL/GenBank/DDBJ databases">
        <title>Genome-scale phylogeny and comparative genomics of the fungal order Sordariales.</title>
        <authorList>
            <consortium name="Lawrence Berkeley National Laboratory"/>
            <person name="Hensen N."/>
            <person name="Bonometti L."/>
            <person name="Westerberg I."/>
            <person name="Brannstrom I.O."/>
            <person name="Guillou S."/>
            <person name="Cros-Aarteil S."/>
            <person name="Calhoun S."/>
            <person name="Haridas S."/>
            <person name="Kuo A."/>
            <person name="Mondo S."/>
            <person name="Pangilinan J."/>
            <person name="Riley R."/>
            <person name="Labutti K."/>
            <person name="Andreopoulos B."/>
            <person name="Lipzen A."/>
            <person name="Chen C."/>
            <person name="Yanf M."/>
            <person name="Daum C."/>
            <person name="Ng V."/>
            <person name="Clum A."/>
            <person name="Steindorff A."/>
            <person name="Ohm R."/>
            <person name="Martin F."/>
            <person name="Silar P."/>
            <person name="Natvig D."/>
            <person name="Lalanne C."/>
            <person name="Gautier V."/>
            <person name="Ament-Velasquez S.L."/>
            <person name="Kruys A."/>
            <person name="Hutchinson M.I."/>
            <person name="Powell A.J."/>
            <person name="Barry K."/>
            <person name="Miller A.N."/>
            <person name="Grigoriev I.V."/>
            <person name="Debuchy R."/>
            <person name="Gladieux P."/>
            <person name="Thoren M.H."/>
            <person name="Johannesson H."/>
        </authorList>
    </citation>
    <scope>NUCLEOTIDE SEQUENCE</scope>
    <source>
        <strain evidence="7">SMH4607-1</strain>
    </source>
</reference>
<dbReference type="GO" id="GO:0006364">
    <property type="term" value="P:rRNA processing"/>
    <property type="evidence" value="ECO:0007669"/>
    <property type="project" value="TreeGrafter"/>
</dbReference>
<dbReference type="EMBL" id="JAUKUA010000007">
    <property type="protein sequence ID" value="KAK0704495.1"/>
    <property type="molecule type" value="Genomic_DNA"/>
</dbReference>
<dbReference type="SMART" id="SM00479">
    <property type="entry name" value="EXOIII"/>
    <property type="match status" value="1"/>
</dbReference>
<dbReference type="GO" id="GO:0005634">
    <property type="term" value="C:nucleus"/>
    <property type="evidence" value="ECO:0007669"/>
    <property type="project" value="TreeGrafter"/>
</dbReference>
<dbReference type="GO" id="GO:0000027">
    <property type="term" value="P:ribosomal large subunit assembly"/>
    <property type="evidence" value="ECO:0007669"/>
    <property type="project" value="TreeGrafter"/>
</dbReference>
<sequence length="463" mass="50870">MARLELSSRAFKCTACAKSFATETARATHALAKADHHYCQPCNRCFGSATALDQHRRDSRAHTGQPPLVQPSAPLVNYPVRTTPAALVLVTPARQQSRPVSALLSAPAAEAEQPWVAPPASPAIPAPFIITSPILCRGNVYSRHPPAAQSALYDQLVPRCHTLGRLKLEKYALEDTLVGEDLEEYHATPRHDLSFPKRKAVVLDCEMVGTVTATVTGGRGRGRDRDRDEVVALSVIDFFTGEVIINSLVKPQRPVDDWRSAITGVTPAILSASVARGKALQGREGVRAQLWQHVDENTVLVGHSLSSDLKTLRVLHTKIVDSAILTAEPVFGKTRKLGKMAGLEKLCRELLGLRIRGGALAGGGCAHDSLEDVLAARELVMWCLQNPKPLQSWAARNWNSELNKGRKKYRMQNRSGGGGQRRQSRDDLDSDGRYSFGSDQHVERWEDVVDYELWPKSPPDWSD</sequence>
<proteinExistence type="predicted"/>
<dbReference type="AlphaFoldDB" id="A0AA40DIJ5"/>
<evidence type="ECO:0000259" key="6">
    <source>
        <dbReference type="PROSITE" id="PS50157"/>
    </source>
</evidence>
<dbReference type="CDD" id="cd06137">
    <property type="entry name" value="DEDDh_RNase"/>
    <property type="match status" value="1"/>
</dbReference>
<feature type="compositionally biased region" description="Basic and acidic residues" evidence="5">
    <location>
        <begin position="423"/>
        <end position="432"/>
    </location>
</feature>
<evidence type="ECO:0000256" key="1">
    <source>
        <dbReference type="ARBA" id="ARBA00022722"/>
    </source>
</evidence>
<dbReference type="PANTHER" id="PTHR12801">
    <property type="entry name" value="RNA EXONUCLEASE REXO1 / RECO3 FAMILY MEMBER-RELATED"/>
    <property type="match status" value="1"/>
</dbReference>
<dbReference type="GO" id="GO:0004527">
    <property type="term" value="F:exonuclease activity"/>
    <property type="evidence" value="ECO:0007669"/>
    <property type="project" value="UniProtKB-KW"/>
</dbReference>
<feature type="region of interest" description="Disordered" evidence="5">
    <location>
        <begin position="405"/>
        <end position="437"/>
    </location>
</feature>
<dbReference type="InterPro" id="IPR013520">
    <property type="entry name" value="Ribonucl_H"/>
</dbReference>
<keyword evidence="3" id="KW-0269">Exonuclease</keyword>
<dbReference type="InterPro" id="IPR036397">
    <property type="entry name" value="RNaseH_sf"/>
</dbReference>
<keyword evidence="2" id="KW-0378">Hydrolase</keyword>
<keyword evidence="4" id="KW-0863">Zinc-finger</keyword>
<keyword evidence="1" id="KW-0540">Nuclease</keyword>
<evidence type="ECO:0000313" key="8">
    <source>
        <dbReference type="Proteomes" id="UP001172102"/>
    </source>
</evidence>
<dbReference type="GO" id="GO:0003676">
    <property type="term" value="F:nucleic acid binding"/>
    <property type="evidence" value="ECO:0007669"/>
    <property type="project" value="InterPro"/>
</dbReference>
<dbReference type="Pfam" id="PF00929">
    <property type="entry name" value="RNase_T"/>
    <property type="match status" value="1"/>
</dbReference>
<dbReference type="SUPFAM" id="SSF53098">
    <property type="entry name" value="Ribonuclease H-like"/>
    <property type="match status" value="1"/>
</dbReference>
<dbReference type="Proteomes" id="UP001172102">
    <property type="component" value="Unassembled WGS sequence"/>
</dbReference>
<comment type="caution">
    <text evidence="7">The sequence shown here is derived from an EMBL/GenBank/DDBJ whole genome shotgun (WGS) entry which is preliminary data.</text>
</comment>
<feature type="region of interest" description="Disordered" evidence="5">
    <location>
        <begin position="56"/>
        <end position="75"/>
    </location>
</feature>
<keyword evidence="8" id="KW-1185">Reference proteome</keyword>
<evidence type="ECO:0000256" key="3">
    <source>
        <dbReference type="ARBA" id="ARBA00022839"/>
    </source>
</evidence>
<dbReference type="Gene3D" id="3.30.420.10">
    <property type="entry name" value="Ribonuclease H-like superfamily/Ribonuclease H"/>
    <property type="match status" value="1"/>
</dbReference>
<dbReference type="InterPro" id="IPR047021">
    <property type="entry name" value="REXO1/3/4-like"/>
</dbReference>
<dbReference type="PROSITE" id="PS50157">
    <property type="entry name" value="ZINC_FINGER_C2H2_2"/>
    <property type="match status" value="1"/>
</dbReference>
<evidence type="ECO:0000256" key="4">
    <source>
        <dbReference type="PROSITE-ProRule" id="PRU00042"/>
    </source>
</evidence>
<keyword evidence="4" id="KW-0479">Metal-binding</keyword>
<evidence type="ECO:0000256" key="2">
    <source>
        <dbReference type="ARBA" id="ARBA00022801"/>
    </source>
</evidence>